<dbReference type="EMBL" id="JALLPB020000025">
    <property type="protein sequence ID" value="KAL3826242.1"/>
    <property type="molecule type" value="Genomic_DNA"/>
</dbReference>
<organism evidence="2 3">
    <name type="scientific">Cyclostephanos tholiformis</name>
    <dbReference type="NCBI Taxonomy" id="382380"/>
    <lineage>
        <taxon>Eukaryota</taxon>
        <taxon>Sar</taxon>
        <taxon>Stramenopiles</taxon>
        <taxon>Ochrophyta</taxon>
        <taxon>Bacillariophyta</taxon>
        <taxon>Coscinodiscophyceae</taxon>
        <taxon>Thalassiosirophycidae</taxon>
        <taxon>Stephanodiscales</taxon>
        <taxon>Stephanodiscaceae</taxon>
        <taxon>Cyclostephanos</taxon>
    </lineage>
</organism>
<name>A0ABD3SP03_9STRA</name>
<comment type="caution">
    <text evidence="2">The sequence shown here is derived from an EMBL/GenBank/DDBJ whole genome shotgun (WGS) entry which is preliminary data.</text>
</comment>
<evidence type="ECO:0000313" key="2">
    <source>
        <dbReference type="EMBL" id="KAL3826242.1"/>
    </source>
</evidence>
<protein>
    <submittedName>
        <fullName evidence="2">Uncharacterized protein</fullName>
    </submittedName>
</protein>
<dbReference type="AlphaFoldDB" id="A0ABD3SP03"/>
<dbReference type="Proteomes" id="UP001530377">
    <property type="component" value="Unassembled WGS sequence"/>
</dbReference>
<evidence type="ECO:0000313" key="3">
    <source>
        <dbReference type="Proteomes" id="UP001530377"/>
    </source>
</evidence>
<feature type="region of interest" description="Disordered" evidence="1">
    <location>
        <begin position="41"/>
        <end position="67"/>
    </location>
</feature>
<gene>
    <name evidence="2" type="ORF">ACHAXA_006270</name>
</gene>
<keyword evidence="3" id="KW-1185">Reference proteome</keyword>
<reference evidence="2 3" key="1">
    <citation type="submission" date="2024-10" db="EMBL/GenBank/DDBJ databases">
        <title>Updated reference genomes for cyclostephanoid diatoms.</title>
        <authorList>
            <person name="Roberts W.R."/>
            <person name="Alverson A.J."/>
        </authorList>
    </citation>
    <scope>NUCLEOTIDE SEQUENCE [LARGE SCALE GENOMIC DNA]</scope>
    <source>
        <strain evidence="2 3">AJA228-03</strain>
    </source>
</reference>
<accession>A0ABD3SP03</accession>
<proteinExistence type="predicted"/>
<evidence type="ECO:0000256" key="1">
    <source>
        <dbReference type="SAM" id="MobiDB-lite"/>
    </source>
</evidence>
<sequence length="172" mass="17670">MTRPFARASTVAGVIALLASAALAGISHGYSTPRLIPARKSSAGSTTSASSSTPSSSPSSPSSSSSSIVVPVDAYDAVLDRCAFLAYAATTSCLGLLLSFDVTDAGAREIDPSLRGTKADPSFQYCLSECVYECTKPKGNEQKSRAECIPECKAKCATSKAQLMLGTATKKG</sequence>